<dbReference type="EMBL" id="BGPR01044384">
    <property type="protein sequence ID" value="GBO21157.1"/>
    <property type="molecule type" value="Genomic_DNA"/>
</dbReference>
<evidence type="ECO:0000313" key="1">
    <source>
        <dbReference type="EMBL" id="GBO21157.1"/>
    </source>
</evidence>
<dbReference type="Proteomes" id="UP000499080">
    <property type="component" value="Unassembled WGS sequence"/>
</dbReference>
<dbReference type="InterPro" id="IPR036397">
    <property type="entry name" value="RNaseH_sf"/>
</dbReference>
<proteinExistence type="predicted"/>
<comment type="caution">
    <text evidence="1">The sequence shown here is derived from an EMBL/GenBank/DDBJ whole genome shotgun (WGS) entry which is preliminary data.</text>
</comment>
<name>A0A4Y2VBQ1_ARAVE</name>
<evidence type="ECO:0000313" key="2">
    <source>
        <dbReference type="Proteomes" id="UP000499080"/>
    </source>
</evidence>
<dbReference type="GO" id="GO:0003676">
    <property type="term" value="F:nucleic acid binding"/>
    <property type="evidence" value="ECO:0007669"/>
    <property type="project" value="InterPro"/>
</dbReference>
<dbReference type="AlphaFoldDB" id="A0A4Y2VBQ1"/>
<protein>
    <recommendedName>
        <fullName evidence="3">Tc1-like transposase DDE domain-containing protein</fullName>
    </recommendedName>
</protein>
<gene>
    <name evidence="1" type="ORF">AVEN_116107_1</name>
</gene>
<organism evidence="1 2">
    <name type="scientific">Araneus ventricosus</name>
    <name type="common">Orbweaver spider</name>
    <name type="synonym">Epeira ventricosa</name>
    <dbReference type="NCBI Taxonomy" id="182803"/>
    <lineage>
        <taxon>Eukaryota</taxon>
        <taxon>Metazoa</taxon>
        <taxon>Ecdysozoa</taxon>
        <taxon>Arthropoda</taxon>
        <taxon>Chelicerata</taxon>
        <taxon>Arachnida</taxon>
        <taxon>Araneae</taxon>
        <taxon>Araneomorphae</taxon>
        <taxon>Entelegynae</taxon>
        <taxon>Araneoidea</taxon>
        <taxon>Araneidae</taxon>
        <taxon>Araneus</taxon>
    </lineage>
</organism>
<dbReference type="Gene3D" id="3.30.420.10">
    <property type="entry name" value="Ribonuclease H-like superfamily/Ribonuclease H"/>
    <property type="match status" value="1"/>
</dbReference>
<sequence length="124" mass="14479">MDWPAYSPDLNPIEHVCICLADELQLVNPSHLLRYRNLGGHCLDEWCNIPQDQIDNLILSVPRRSVQIGSFGKYVQLRIALGYSCKLYEEVQEKYRKKQNTKCQLLTKRVEEKYVSRGTRLNVL</sequence>
<accession>A0A4Y2VBQ1</accession>
<reference evidence="1 2" key="1">
    <citation type="journal article" date="2019" name="Sci. Rep.">
        <title>Orb-weaving spider Araneus ventricosus genome elucidates the spidroin gene catalogue.</title>
        <authorList>
            <person name="Kono N."/>
            <person name="Nakamura H."/>
            <person name="Ohtoshi R."/>
            <person name="Moran D.A.P."/>
            <person name="Shinohara A."/>
            <person name="Yoshida Y."/>
            <person name="Fujiwara M."/>
            <person name="Mori M."/>
            <person name="Tomita M."/>
            <person name="Arakawa K."/>
        </authorList>
    </citation>
    <scope>NUCLEOTIDE SEQUENCE [LARGE SCALE GENOMIC DNA]</scope>
</reference>
<evidence type="ECO:0008006" key="3">
    <source>
        <dbReference type="Google" id="ProtNLM"/>
    </source>
</evidence>
<keyword evidence="2" id="KW-1185">Reference proteome</keyword>
<dbReference type="OrthoDB" id="9996331at2759"/>